<proteinExistence type="predicted"/>
<protein>
    <submittedName>
        <fullName evidence="1">Unannotated protein</fullName>
    </submittedName>
</protein>
<accession>A0A6J7EBA4</accession>
<dbReference type="AlphaFoldDB" id="A0A6J7EBA4"/>
<sequence>MEDFVGKCGGSVKVDLKVELRVGYPSFRYPT</sequence>
<organism evidence="1">
    <name type="scientific">freshwater metagenome</name>
    <dbReference type="NCBI Taxonomy" id="449393"/>
    <lineage>
        <taxon>unclassified sequences</taxon>
        <taxon>metagenomes</taxon>
        <taxon>ecological metagenomes</taxon>
    </lineage>
</organism>
<name>A0A6J7EBA4_9ZZZZ</name>
<gene>
    <name evidence="1" type="ORF">UFOPK3472_00444</name>
</gene>
<evidence type="ECO:0000313" key="1">
    <source>
        <dbReference type="EMBL" id="CAB4879088.1"/>
    </source>
</evidence>
<dbReference type="EMBL" id="CAFBLX010000017">
    <property type="protein sequence ID" value="CAB4879088.1"/>
    <property type="molecule type" value="Genomic_DNA"/>
</dbReference>
<reference evidence="1" key="1">
    <citation type="submission" date="2020-05" db="EMBL/GenBank/DDBJ databases">
        <authorList>
            <person name="Chiriac C."/>
            <person name="Salcher M."/>
            <person name="Ghai R."/>
            <person name="Kavagutti S V."/>
        </authorList>
    </citation>
    <scope>NUCLEOTIDE SEQUENCE</scope>
</reference>